<sequence length="101" mass="11052">MGEDIVELELVGPLRTTRDYESPKMSPVLKSIFEAALQVEEDIDVDAANPSFRINSARPRPVSHSGLVPPATRQLSKPYKGVATHTTAAPVYPKARGWVPK</sequence>
<evidence type="ECO:0000256" key="1">
    <source>
        <dbReference type="SAM" id="MobiDB-lite"/>
    </source>
</evidence>
<feature type="region of interest" description="Disordered" evidence="1">
    <location>
        <begin position="56"/>
        <end position="83"/>
    </location>
</feature>
<accession>A0A1B6LAZ8</accession>
<reference evidence="2" key="1">
    <citation type="submission" date="2015-11" db="EMBL/GenBank/DDBJ databases">
        <title>De novo transcriptome assembly of four potential Pierce s Disease insect vectors from Arizona vineyards.</title>
        <authorList>
            <person name="Tassone E.E."/>
        </authorList>
    </citation>
    <scope>NUCLEOTIDE SEQUENCE</scope>
</reference>
<organism evidence="2">
    <name type="scientific">Graphocephala atropunctata</name>
    <dbReference type="NCBI Taxonomy" id="36148"/>
    <lineage>
        <taxon>Eukaryota</taxon>
        <taxon>Metazoa</taxon>
        <taxon>Ecdysozoa</taxon>
        <taxon>Arthropoda</taxon>
        <taxon>Hexapoda</taxon>
        <taxon>Insecta</taxon>
        <taxon>Pterygota</taxon>
        <taxon>Neoptera</taxon>
        <taxon>Paraneoptera</taxon>
        <taxon>Hemiptera</taxon>
        <taxon>Auchenorrhyncha</taxon>
        <taxon>Membracoidea</taxon>
        <taxon>Cicadellidae</taxon>
        <taxon>Cicadellinae</taxon>
        <taxon>Cicadellini</taxon>
        <taxon>Graphocephala</taxon>
    </lineage>
</organism>
<dbReference type="EMBL" id="GEBQ01019119">
    <property type="protein sequence ID" value="JAT20858.1"/>
    <property type="molecule type" value="Transcribed_RNA"/>
</dbReference>
<dbReference type="AlphaFoldDB" id="A0A1B6LAZ8"/>
<name>A0A1B6LAZ8_9HEMI</name>
<gene>
    <name evidence="2" type="ORF">g.47347</name>
</gene>
<proteinExistence type="predicted"/>
<protein>
    <submittedName>
        <fullName evidence="2">Uncharacterized protein</fullName>
    </submittedName>
</protein>
<evidence type="ECO:0000313" key="2">
    <source>
        <dbReference type="EMBL" id="JAT20858.1"/>
    </source>
</evidence>